<evidence type="ECO:0000259" key="3">
    <source>
        <dbReference type="PROSITE" id="PS51831"/>
    </source>
</evidence>
<dbReference type="PANTHER" id="PTHR36442">
    <property type="entry name" value="CYCLIC-DI-AMP PHOSPHODIESTERASE PGPH"/>
    <property type="match status" value="1"/>
</dbReference>
<dbReference type="EMBL" id="MFGW01000099">
    <property type="protein sequence ID" value="OGF66016.1"/>
    <property type="molecule type" value="Genomic_DNA"/>
</dbReference>
<dbReference type="Proteomes" id="UP000178943">
    <property type="component" value="Unassembled WGS sequence"/>
</dbReference>
<dbReference type="AlphaFoldDB" id="A0A1F5VRF1"/>
<dbReference type="PANTHER" id="PTHR36442:SF1">
    <property type="entry name" value="CYCLIC-DI-AMP PHOSPHODIESTERASE PGPH"/>
    <property type="match status" value="1"/>
</dbReference>
<dbReference type="SMART" id="SM00471">
    <property type="entry name" value="HDc"/>
    <property type="match status" value="1"/>
</dbReference>
<comment type="caution">
    <text evidence="4">The sequence shown here is derived from an EMBL/GenBank/DDBJ whole genome shotgun (WGS) entry which is preliminary data.</text>
</comment>
<organism evidence="4 5">
    <name type="scientific">Candidatus Fischerbacteria bacterium RBG_13_37_8</name>
    <dbReference type="NCBI Taxonomy" id="1817863"/>
    <lineage>
        <taxon>Bacteria</taxon>
        <taxon>Candidatus Fischeribacteriota</taxon>
    </lineage>
</organism>
<evidence type="ECO:0000313" key="4">
    <source>
        <dbReference type="EMBL" id="OGF66016.1"/>
    </source>
</evidence>
<feature type="region of interest" description="Disordered" evidence="1">
    <location>
        <begin position="774"/>
        <end position="797"/>
    </location>
</feature>
<dbReference type="InterPro" id="IPR052722">
    <property type="entry name" value="PgpH_phosphodiesterase"/>
</dbReference>
<feature type="transmembrane region" description="Helical" evidence="2">
    <location>
        <begin position="366"/>
        <end position="386"/>
    </location>
</feature>
<proteinExistence type="predicted"/>
<dbReference type="SUPFAM" id="SSF109604">
    <property type="entry name" value="HD-domain/PDEase-like"/>
    <property type="match status" value="1"/>
</dbReference>
<evidence type="ECO:0000313" key="5">
    <source>
        <dbReference type="Proteomes" id="UP000178943"/>
    </source>
</evidence>
<feature type="transmembrane region" description="Helical" evidence="2">
    <location>
        <begin position="334"/>
        <end position="354"/>
    </location>
</feature>
<dbReference type="Gene3D" id="1.10.3210.10">
    <property type="entry name" value="Hypothetical protein af1432"/>
    <property type="match status" value="1"/>
</dbReference>
<feature type="compositionally biased region" description="Polar residues" evidence="1">
    <location>
        <begin position="784"/>
        <end position="797"/>
    </location>
</feature>
<dbReference type="InterPro" id="IPR011621">
    <property type="entry name" value="Metal-dep_PHydrolase_7TM_intra"/>
</dbReference>
<accession>A0A1F5VRF1</accession>
<protein>
    <recommendedName>
        <fullName evidence="3">HD domain-containing protein</fullName>
    </recommendedName>
</protein>
<feature type="transmembrane region" description="Helical" evidence="2">
    <location>
        <begin position="450"/>
        <end position="467"/>
    </location>
</feature>
<keyword evidence="2" id="KW-1133">Transmembrane helix</keyword>
<dbReference type="STRING" id="1817863.A2Y62_06095"/>
<gene>
    <name evidence="4" type="ORF">A2Y62_06095</name>
</gene>
<dbReference type="CDD" id="cd00077">
    <property type="entry name" value="HDc"/>
    <property type="match status" value="1"/>
</dbReference>
<dbReference type="Pfam" id="PF07697">
    <property type="entry name" value="7TMR-HDED"/>
    <property type="match status" value="1"/>
</dbReference>
<dbReference type="InterPro" id="IPR011624">
    <property type="entry name" value="Metal-dep_PHydrolase_7TM_extra"/>
</dbReference>
<dbReference type="NCBIfam" id="TIGR00277">
    <property type="entry name" value="HDIG"/>
    <property type="match status" value="1"/>
</dbReference>
<evidence type="ECO:0000256" key="2">
    <source>
        <dbReference type="SAM" id="Phobius"/>
    </source>
</evidence>
<dbReference type="PROSITE" id="PS51831">
    <property type="entry name" value="HD"/>
    <property type="match status" value="1"/>
</dbReference>
<feature type="transmembrane region" description="Helical" evidence="2">
    <location>
        <begin position="406"/>
        <end position="423"/>
    </location>
</feature>
<sequence length="797" mass="90211">MTEKENGKNKNNRVGLKNGNGTTINRFQKSLKPRYNAYWMFFAAVVCTFIFVYSPLPSVPQYSIGEISRSTIKSPVDLQFTDEEATESRREEARLNVAPIYDYDPMLKFFVTSNMVSIFEEGRKFIQWEEGISSETNNRKKLYDNNDLSLFKQTIKNTLNIELTDTIITALLDSRFSPEIQKILEGVLDNCMKNKVISDKRIIQFNSKGEYILRDIASSKETKKTTATDIYSLREIASLLEEMISKKENQFEAKHASAYMQLLKLLVIPNINFSSKETLNRRISAVENTEPVIVQIKKNKVIIRDGDEITYKQVQQLAALQKYKNPYEQSRHSITVITILILGLLFINIISKSYPIHNILLRNKNILLLLVFVYVFSLLSVRLVQVLSDAMSNLFISSPYNNPSEYFFLVPFSVGALAITILINSQVALAYSLIFSLTTVLLINGDLTKFIYILASCVAAAFCIKTYRQRSDIIKAGFIIGLVNMASIIYVILLSYEEFNFNSKIFHIVLGLLSGIIAYVLASAIIPLIESLFHLLTEFKLMELGNINSELIKELAIKAPGTYHHSMVASILAERATEEIKGNSLFVRVAALYHDIGKVTHPEIFIENQRGTNIHDALSPRDSAKAIISHVNKGYDLAKKNKLPKDLLEIIVQHHGSKVVNYFYTKAIKQEGDQELEKEDFRYPGPKPQSKESAILMIADAVEAASRTIEHADISTIKNLVDRIIQDCFEDKQLNESNLTIRELDVIANSMVEVLSDMKHGRIDYPGFDFSQPSKHTFTEDNHSTATAENTDESGNG</sequence>
<feature type="transmembrane region" description="Helical" evidence="2">
    <location>
        <begin position="474"/>
        <end position="493"/>
    </location>
</feature>
<dbReference type="InterPro" id="IPR006674">
    <property type="entry name" value="HD_domain"/>
</dbReference>
<keyword evidence="2" id="KW-0472">Membrane</keyword>
<evidence type="ECO:0000256" key="1">
    <source>
        <dbReference type="SAM" id="MobiDB-lite"/>
    </source>
</evidence>
<keyword evidence="2" id="KW-0812">Transmembrane</keyword>
<feature type="transmembrane region" description="Helical" evidence="2">
    <location>
        <begin position="35"/>
        <end position="56"/>
    </location>
</feature>
<dbReference type="InterPro" id="IPR006675">
    <property type="entry name" value="HDIG_dom"/>
</dbReference>
<dbReference type="Pfam" id="PF07698">
    <property type="entry name" value="7TM-7TMR_HD"/>
    <property type="match status" value="1"/>
</dbReference>
<feature type="domain" description="HD" evidence="3">
    <location>
        <begin position="562"/>
        <end position="705"/>
    </location>
</feature>
<feature type="region of interest" description="Disordered" evidence="1">
    <location>
        <begin position="1"/>
        <end position="21"/>
    </location>
</feature>
<dbReference type="Pfam" id="PF01966">
    <property type="entry name" value="HD"/>
    <property type="match status" value="1"/>
</dbReference>
<name>A0A1F5VRF1_9BACT</name>
<feature type="transmembrane region" description="Helical" evidence="2">
    <location>
        <begin position="505"/>
        <end position="529"/>
    </location>
</feature>
<reference evidence="4 5" key="1">
    <citation type="journal article" date="2016" name="Nat. Commun.">
        <title>Thousands of microbial genomes shed light on interconnected biogeochemical processes in an aquifer system.</title>
        <authorList>
            <person name="Anantharaman K."/>
            <person name="Brown C.T."/>
            <person name="Hug L.A."/>
            <person name="Sharon I."/>
            <person name="Castelle C.J."/>
            <person name="Probst A.J."/>
            <person name="Thomas B.C."/>
            <person name="Singh A."/>
            <person name="Wilkins M.J."/>
            <person name="Karaoz U."/>
            <person name="Brodie E.L."/>
            <person name="Williams K.H."/>
            <person name="Hubbard S.S."/>
            <person name="Banfield J.F."/>
        </authorList>
    </citation>
    <scope>NUCLEOTIDE SEQUENCE [LARGE SCALE GENOMIC DNA]</scope>
</reference>
<dbReference type="InterPro" id="IPR003607">
    <property type="entry name" value="HD/PDEase_dom"/>
</dbReference>